<sequence length="114" mass="12998">MASTFSSINNCSITNVYSNRLFLNKENSRTKLSFKAFRVRASSENPEDCNDEECAPDKEVGKVSMEWVAEERTKVVGTFPPRKKGWTGYVEKDTAGQTNIYSVEVSRFIYVDHK</sequence>
<dbReference type="EMBL" id="BAABME010027183">
    <property type="protein sequence ID" value="GAA0175173.1"/>
    <property type="molecule type" value="Genomic_DNA"/>
</dbReference>
<evidence type="ECO:0000313" key="1">
    <source>
        <dbReference type="EMBL" id="GAA0175173.1"/>
    </source>
</evidence>
<evidence type="ECO:0000313" key="2">
    <source>
        <dbReference type="Proteomes" id="UP001454036"/>
    </source>
</evidence>
<dbReference type="PANTHER" id="PTHR35753:SF2">
    <property type="entry name" value="PROTEIN MAINTENANCE OF PSII UNDER HIGH LIGHT 1"/>
    <property type="match status" value="1"/>
</dbReference>
<organism evidence="1 2">
    <name type="scientific">Lithospermum erythrorhizon</name>
    <name type="common">Purple gromwell</name>
    <name type="synonym">Lithospermum officinale var. erythrorhizon</name>
    <dbReference type="NCBI Taxonomy" id="34254"/>
    <lineage>
        <taxon>Eukaryota</taxon>
        <taxon>Viridiplantae</taxon>
        <taxon>Streptophyta</taxon>
        <taxon>Embryophyta</taxon>
        <taxon>Tracheophyta</taxon>
        <taxon>Spermatophyta</taxon>
        <taxon>Magnoliopsida</taxon>
        <taxon>eudicotyledons</taxon>
        <taxon>Gunneridae</taxon>
        <taxon>Pentapetalae</taxon>
        <taxon>asterids</taxon>
        <taxon>lamiids</taxon>
        <taxon>Boraginales</taxon>
        <taxon>Boraginaceae</taxon>
        <taxon>Boraginoideae</taxon>
        <taxon>Lithospermeae</taxon>
        <taxon>Lithospermum</taxon>
    </lineage>
</organism>
<comment type="caution">
    <text evidence="1">The sequence shown here is derived from an EMBL/GenBank/DDBJ whole genome shotgun (WGS) entry which is preliminary data.</text>
</comment>
<reference evidence="1 2" key="1">
    <citation type="submission" date="2024-01" db="EMBL/GenBank/DDBJ databases">
        <title>The complete chloroplast genome sequence of Lithospermum erythrorhizon: insights into the phylogenetic relationship among Boraginaceae species and the maternal lineages of purple gromwells.</title>
        <authorList>
            <person name="Okada T."/>
            <person name="Watanabe K."/>
        </authorList>
    </citation>
    <scope>NUCLEOTIDE SEQUENCE [LARGE SCALE GENOMIC DNA]</scope>
</reference>
<dbReference type="GO" id="GO:0061635">
    <property type="term" value="P:regulation of protein complex stability"/>
    <property type="evidence" value="ECO:0007669"/>
    <property type="project" value="InterPro"/>
</dbReference>
<name>A0AAV3RJI6_LITER</name>
<keyword evidence="2" id="KW-1185">Reference proteome</keyword>
<proteinExistence type="predicted"/>
<gene>
    <name evidence="1" type="ORF">LIER_41861</name>
</gene>
<accession>A0AAV3RJI6</accession>
<dbReference type="GO" id="GO:0009535">
    <property type="term" value="C:chloroplast thylakoid membrane"/>
    <property type="evidence" value="ECO:0007669"/>
    <property type="project" value="InterPro"/>
</dbReference>
<dbReference type="Proteomes" id="UP001454036">
    <property type="component" value="Unassembled WGS sequence"/>
</dbReference>
<dbReference type="AlphaFoldDB" id="A0AAV3RJI6"/>
<dbReference type="PANTHER" id="PTHR35753">
    <property type="entry name" value="PROTEIN MAINTENANCE OF PSII UNDER HIGH LIGHT 1"/>
    <property type="match status" value="1"/>
</dbReference>
<dbReference type="InterPro" id="IPR038936">
    <property type="entry name" value="MPH1"/>
</dbReference>
<protein>
    <submittedName>
        <fullName evidence="1">Uncharacterized protein</fullName>
    </submittedName>
</protein>